<proteinExistence type="inferred from homology"/>
<evidence type="ECO:0000256" key="8">
    <source>
        <dbReference type="SAM" id="Phobius"/>
    </source>
</evidence>
<dbReference type="InterPro" id="IPR015526">
    <property type="entry name" value="Frizzled/SFRP"/>
</dbReference>
<feature type="transmembrane region" description="Helical" evidence="8">
    <location>
        <begin position="122"/>
        <end position="139"/>
    </location>
</feature>
<dbReference type="PROSITE" id="PS50261">
    <property type="entry name" value="G_PROTEIN_RECEP_F2_4"/>
    <property type="match status" value="1"/>
</dbReference>
<comment type="similarity">
    <text evidence="2">Belongs to the G-protein coupled receptor Fz/Smo family.</text>
</comment>
<reference evidence="10" key="1">
    <citation type="journal article" date="2023" name="Insect Mol. Biol.">
        <title>Genome sequencing provides insights into the evolution of gene families encoding plant cell wall-degrading enzymes in longhorned beetles.</title>
        <authorList>
            <person name="Shin N.R."/>
            <person name="Okamura Y."/>
            <person name="Kirsch R."/>
            <person name="Pauchet Y."/>
        </authorList>
    </citation>
    <scope>NUCLEOTIDE SEQUENCE</scope>
    <source>
        <strain evidence="10">AMC_N1</strain>
    </source>
</reference>
<organism evidence="10 11">
    <name type="scientific">Aromia moschata</name>
    <dbReference type="NCBI Taxonomy" id="1265417"/>
    <lineage>
        <taxon>Eukaryota</taxon>
        <taxon>Metazoa</taxon>
        <taxon>Ecdysozoa</taxon>
        <taxon>Arthropoda</taxon>
        <taxon>Hexapoda</taxon>
        <taxon>Insecta</taxon>
        <taxon>Pterygota</taxon>
        <taxon>Neoptera</taxon>
        <taxon>Endopterygota</taxon>
        <taxon>Coleoptera</taxon>
        <taxon>Polyphaga</taxon>
        <taxon>Cucujiformia</taxon>
        <taxon>Chrysomeloidea</taxon>
        <taxon>Cerambycidae</taxon>
        <taxon>Cerambycinae</taxon>
        <taxon>Callichromatini</taxon>
        <taxon>Aromia</taxon>
    </lineage>
</organism>
<evidence type="ECO:0000256" key="3">
    <source>
        <dbReference type="ARBA" id="ARBA00022473"/>
    </source>
</evidence>
<feature type="transmembrane region" description="Helical" evidence="8">
    <location>
        <begin position="172"/>
        <end position="196"/>
    </location>
</feature>
<feature type="transmembrane region" description="Helical" evidence="8">
    <location>
        <begin position="259"/>
        <end position="285"/>
    </location>
</feature>
<evidence type="ECO:0000256" key="6">
    <source>
        <dbReference type="ARBA" id="ARBA00023136"/>
    </source>
</evidence>
<dbReference type="GO" id="GO:0007224">
    <property type="term" value="P:smoothened signaling pathway"/>
    <property type="evidence" value="ECO:0007669"/>
    <property type="project" value="TreeGrafter"/>
</dbReference>
<dbReference type="GO" id="GO:0030425">
    <property type="term" value="C:dendrite"/>
    <property type="evidence" value="ECO:0007669"/>
    <property type="project" value="TreeGrafter"/>
</dbReference>
<evidence type="ECO:0000259" key="9">
    <source>
        <dbReference type="PROSITE" id="PS50261"/>
    </source>
</evidence>
<dbReference type="PANTHER" id="PTHR11309">
    <property type="entry name" value="FRIZZLED"/>
    <property type="match status" value="1"/>
</dbReference>
<gene>
    <name evidence="10" type="ORF">NQ318_014009</name>
</gene>
<evidence type="ECO:0000313" key="10">
    <source>
        <dbReference type="EMBL" id="KAJ8956655.1"/>
    </source>
</evidence>
<evidence type="ECO:0000313" key="11">
    <source>
        <dbReference type="Proteomes" id="UP001162162"/>
    </source>
</evidence>
<dbReference type="GO" id="GO:0007417">
    <property type="term" value="P:central nervous system development"/>
    <property type="evidence" value="ECO:0007669"/>
    <property type="project" value="TreeGrafter"/>
</dbReference>
<feature type="domain" description="G-protein coupled receptors family 2 profile 2" evidence="9">
    <location>
        <begin position="86"/>
        <end position="355"/>
    </location>
</feature>
<protein>
    <recommendedName>
        <fullName evidence="9">G-protein coupled receptors family 2 profile 2 domain-containing protein</fullName>
    </recommendedName>
</protein>
<dbReference type="Pfam" id="PF01534">
    <property type="entry name" value="Frizzled"/>
    <property type="match status" value="1"/>
</dbReference>
<dbReference type="GO" id="GO:0004888">
    <property type="term" value="F:transmembrane signaling receptor activity"/>
    <property type="evidence" value="ECO:0007669"/>
    <property type="project" value="InterPro"/>
</dbReference>
<keyword evidence="3" id="KW-0217">Developmental protein</keyword>
<feature type="transmembrane region" description="Helical" evidence="8">
    <location>
        <begin position="89"/>
        <end position="110"/>
    </location>
</feature>
<dbReference type="SMART" id="SM01330">
    <property type="entry name" value="Frizzled"/>
    <property type="match status" value="1"/>
</dbReference>
<comment type="caution">
    <text evidence="10">The sequence shown here is derived from an EMBL/GenBank/DDBJ whole genome shotgun (WGS) entry which is preliminary data.</text>
</comment>
<sequence length="402" mass="45679">MCKITLEPCSILYSSSVLPKFFNCENEHLFPSTCKNDIHEVKFNTTGFCMDPLIKTDKPDWWYSNIEGCGLKCKDSLYTENEHYQIHKLIAYCVLLCIFLNLFTITTFIIDWKIANKYPALAIFYVNVCFCISYGGWLVQFLGAETREDVVCKKDGTLRKSEPSASENLSCVIVFVMIYYFLIAGMAWFVIFSYAWHMSSLQALGKIQERVDKKRSYFHLVAWSLPLILTITTMAIGEIDGDYVTGICFVGFVNMPARAGLLLAPLAATIVVSGYIIVRGLILLIKVKIESREIISEHSSRKIRSNIVRMGVFTIFMMVFCTITFGYHSYISENSKLWNDSLQNYILCKLTSLSSDFSHCKQEKRPSVAMLQLQLLAVFGTGVAMASWVWCDASLHSWGAIH</sequence>
<dbReference type="InterPro" id="IPR000539">
    <property type="entry name" value="Frizzled/Smoothened_7TM"/>
</dbReference>
<dbReference type="GO" id="GO:0005929">
    <property type="term" value="C:cilium"/>
    <property type="evidence" value="ECO:0007669"/>
    <property type="project" value="TreeGrafter"/>
</dbReference>
<keyword evidence="7" id="KW-0675">Receptor</keyword>
<keyword evidence="4 8" id="KW-0812">Transmembrane</keyword>
<accession>A0AAV8YYB9</accession>
<keyword evidence="5 8" id="KW-1133">Transmembrane helix</keyword>
<dbReference type="Proteomes" id="UP001162162">
    <property type="component" value="Unassembled WGS sequence"/>
</dbReference>
<dbReference type="InterPro" id="IPR017981">
    <property type="entry name" value="GPCR_2-like_7TM"/>
</dbReference>
<keyword evidence="11" id="KW-1185">Reference proteome</keyword>
<evidence type="ECO:0000256" key="7">
    <source>
        <dbReference type="ARBA" id="ARBA00023170"/>
    </source>
</evidence>
<feature type="transmembrane region" description="Helical" evidence="8">
    <location>
        <begin position="371"/>
        <end position="391"/>
    </location>
</feature>
<evidence type="ECO:0000256" key="5">
    <source>
        <dbReference type="ARBA" id="ARBA00022989"/>
    </source>
</evidence>
<dbReference type="Gene3D" id="1.20.1070.10">
    <property type="entry name" value="Rhodopsin 7-helix transmembrane proteins"/>
    <property type="match status" value="1"/>
</dbReference>
<evidence type="ECO:0000256" key="1">
    <source>
        <dbReference type="ARBA" id="ARBA00004141"/>
    </source>
</evidence>
<name>A0AAV8YYB9_9CUCU</name>
<dbReference type="GO" id="GO:0005886">
    <property type="term" value="C:plasma membrane"/>
    <property type="evidence" value="ECO:0007669"/>
    <property type="project" value="TreeGrafter"/>
</dbReference>
<dbReference type="GO" id="GO:0071679">
    <property type="term" value="P:commissural neuron axon guidance"/>
    <property type="evidence" value="ECO:0007669"/>
    <property type="project" value="TreeGrafter"/>
</dbReference>
<dbReference type="GO" id="GO:0007389">
    <property type="term" value="P:pattern specification process"/>
    <property type="evidence" value="ECO:0007669"/>
    <property type="project" value="TreeGrafter"/>
</dbReference>
<dbReference type="EMBL" id="JAPWTK010000028">
    <property type="protein sequence ID" value="KAJ8956655.1"/>
    <property type="molecule type" value="Genomic_DNA"/>
</dbReference>
<dbReference type="PRINTS" id="PR00489">
    <property type="entry name" value="FRIZZLED"/>
</dbReference>
<keyword evidence="6 8" id="KW-0472">Membrane</keyword>
<dbReference type="PANTHER" id="PTHR11309:SF35">
    <property type="entry name" value="PROTEIN SMOOTHENED"/>
    <property type="match status" value="1"/>
</dbReference>
<feature type="transmembrane region" description="Helical" evidence="8">
    <location>
        <begin position="306"/>
        <end position="327"/>
    </location>
</feature>
<comment type="subcellular location">
    <subcellularLocation>
        <location evidence="1">Membrane</location>
        <topology evidence="1">Multi-pass membrane protein</topology>
    </subcellularLocation>
</comment>
<evidence type="ECO:0000256" key="4">
    <source>
        <dbReference type="ARBA" id="ARBA00022692"/>
    </source>
</evidence>
<evidence type="ECO:0000256" key="2">
    <source>
        <dbReference type="ARBA" id="ARBA00008077"/>
    </source>
</evidence>
<dbReference type="GO" id="GO:0005113">
    <property type="term" value="F:patched binding"/>
    <property type="evidence" value="ECO:0007669"/>
    <property type="project" value="TreeGrafter"/>
</dbReference>
<feature type="transmembrane region" description="Helical" evidence="8">
    <location>
        <begin position="217"/>
        <end position="239"/>
    </location>
</feature>
<dbReference type="AlphaFoldDB" id="A0AAV8YYB9"/>